<sequence length="239" mass="27707">MVGDRWVEVIRVASRYYQWNPTTRLSFARVSFGEFRDRIASEHFDGPRVYLQDDVNNFPALKAYYREPQYLARHNLKRTKLWVSGAGLVTPLHFDAVEVLHWMMEGRKRFVCFHPGLRNFYPHGILSTGPFNSQVNADAPDLRAFPRFRRTQPIEFVLQAGEVLYIPAYYWHQVESLDAYNASMSFIWLASMAKNLRYFRQFGRCSGSTKKSSGPSAPTLRAERAGTRNKTTKRARAAQ</sequence>
<dbReference type="PROSITE" id="PS51184">
    <property type="entry name" value="JMJC"/>
    <property type="match status" value="1"/>
</dbReference>
<dbReference type="SMART" id="SM00558">
    <property type="entry name" value="JmjC"/>
    <property type="match status" value="1"/>
</dbReference>
<dbReference type="EMBL" id="BA000045">
    <property type="protein sequence ID" value="BAC89049.1"/>
    <property type="molecule type" value="Genomic_DNA"/>
</dbReference>
<dbReference type="PANTHER" id="PTHR12461">
    <property type="entry name" value="HYPOXIA-INDUCIBLE FACTOR 1 ALPHA INHIBITOR-RELATED"/>
    <property type="match status" value="1"/>
</dbReference>
<evidence type="ECO:0000256" key="1">
    <source>
        <dbReference type="SAM" id="MobiDB-lite"/>
    </source>
</evidence>
<evidence type="ECO:0000259" key="2">
    <source>
        <dbReference type="PROSITE" id="PS51184"/>
    </source>
</evidence>
<proteinExistence type="predicted"/>
<dbReference type="CDD" id="cd02208">
    <property type="entry name" value="cupin_RmlC-like"/>
    <property type="match status" value="1"/>
</dbReference>
<evidence type="ECO:0000313" key="3">
    <source>
        <dbReference type="EMBL" id="BAC89049.1"/>
    </source>
</evidence>
<dbReference type="InterPro" id="IPR003347">
    <property type="entry name" value="JmjC_dom"/>
</dbReference>
<evidence type="ECO:0000313" key="4">
    <source>
        <dbReference type="Proteomes" id="UP000000557"/>
    </source>
</evidence>
<gene>
    <name evidence="3" type="ordered locus">glr1108</name>
</gene>
<feature type="compositionally biased region" description="Polar residues" evidence="1">
    <location>
        <begin position="206"/>
        <end position="216"/>
    </location>
</feature>
<organism evidence="3 4">
    <name type="scientific">Gloeobacter violaceus (strain ATCC 29082 / PCC 7421)</name>
    <dbReference type="NCBI Taxonomy" id="251221"/>
    <lineage>
        <taxon>Bacteria</taxon>
        <taxon>Bacillati</taxon>
        <taxon>Cyanobacteriota</taxon>
        <taxon>Cyanophyceae</taxon>
        <taxon>Gloeobacterales</taxon>
        <taxon>Gloeobacteraceae</taxon>
        <taxon>Gloeobacter</taxon>
    </lineage>
</organism>
<dbReference type="EnsemblBacteria" id="BAC89049">
    <property type="protein sequence ID" value="BAC89049"/>
    <property type="gene ID" value="BAC89049"/>
</dbReference>
<dbReference type="Pfam" id="PF13621">
    <property type="entry name" value="Cupin_8"/>
    <property type="match status" value="1"/>
</dbReference>
<dbReference type="KEGG" id="gvi:glr1108"/>
<dbReference type="PANTHER" id="PTHR12461:SF105">
    <property type="entry name" value="HYPOXIA-INDUCIBLE FACTOR 1-ALPHA INHIBITOR"/>
    <property type="match status" value="1"/>
</dbReference>
<reference evidence="3 4" key="2">
    <citation type="journal article" date="2003" name="DNA Res.">
        <title>Complete genome structure of Gloeobacter violaceus PCC 7421, a cyanobacterium that lacks thylakoids (supplement).</title>
        <authorList>
            <person name="Nakamura Y."/>
            <person name="Kaneko T."/>
            <person name="Sato S."/>
            <person name="Mimuro M."/>
            <person name="Miyashita H."/>
            <person name="Tsuchiya T."/>
            <person name="Sasamoto S."/>
            <person name="Watanabe A."/>
            <person name="Kawashima K."/>
            <person name="Kishida Y."/>
            <person name="Kiyokawa C."/>
            <person name="Kohara M."/>
            <person name="Matsumoto M."/>
            <person name="Matsuno A."/>
            <person name="Nakazaki N."/>
            <person name="Shimpo S."/>
            <person name="Takeuchi C."/>
            <person name="Yamada M."/>
            <person name="Tabata S."/>
        </authorList>
    </citation>
    <scope>NUCLEOTIDE SEQUENCE [LARGE SCALE GENOMIC DNA]</scope>
    <source>
        <strain evidence="4">ATCC 29082 / PCC 7421</strain>
    </source>
</reference>
<dbReference type="AlphaFoldDB" id="Q7NLL5"/>
<reference evidence="3 4" key="1">
    <citation type="journal article" date="2003" name="DNA Res.">
        <title>Complete genome structure of Gloeobacter violaceus PCC 7421, a cyanobacterium that lacks thylakoids.</title>
        <authorList>
            <person name="Nakamura Y."/>
            <person name="Kaneko T."/>
            <person name="Sato S."/>
            <person name="Mimuro M."/>
            <person name="Miyashita H."/>
            <person name="Tsuchiya T."/>
            <person name="Sasamoto S."/>
            <person name="Watanabe A."/>
            <person name="Kawashima K."/>
            <person name="Kishida Y."/>
            <person name="Kiyokawa C."/>
            <person name="Kohara M."/>
            <person name="Matsumoto M."/>
            <person name="Matsuno A."/>
            <person name="Nakazaki N."/>
            <person name="Shimpo S."/>
            <person name="Takeuchi C."/>
            <person name="Yamada M."/>
            <person name="Tabata S."/>
        </authorList>
    </citation>
    <scope>NUCLEOTIDE SEQUENCE [LARGE SCALE GENOMIC DNA]</scope>
    <source>
        <strain evidence="4">ATCC 29082 / PCC 7421</strain>
    </source>
</reference>
<dbReference type="InterPro" id="IPR014710">
    <property type="entry name" value="RmlC-like_jellyroll"/>
</dbReference>
<name>Q7NLL5_GLOVI</name>
<dbReference type="OrthoDB" id="118524at2"/>
<dbReference type="InterPro" id="IPR041667">
    <property type="entry name" value="Cupin_8"/>
</dbReference>
<dbReference type="HOGENOM" id="CLU_1159775_0_0_3"/>
<feature type="region of interest" description="Disordered" evidence="1">
    <location>
        <begin position="206"/>
        <end position="239"/>
    </location>
</feature>
<dbReference type="Proteomes" id="UP000000557">
    <property type="component" value="Chromosome"/>
</dbReference>
<dbReference type="InParanoid" id="Q7NLL5"/>
<accession>Q7NLL5</accession>
<dbReference type="Gene3D" id="2.60.120.10">
    <property type="entry name" value="Jelly Rolls"/>
    <property type="match status" value="1"/>
</dbReference>
<dbReference type="STRING" id="251221.gene:10758587"/>
<dbReference type="eggNOG" id="COG2850">
    <property type="taxonomic scope" value="Bacteria"/>
</dbReference>
<dbReference type="SUPFAM" id="SSF51197">
    <property type="entry name" value="Clavaminate synthase-like"/>
    <property type="match status" value="1"/>
</dbReference>
<keyword evidence="4" id="KW-1185">Reference proteome</keyword>
<feature type="compositionally biased region" description="Basic residues" evidence="1">
    <location>
        <begin position="230"/>
        <end position="239"/>
    </location>
</feature>
<feature type="domain" description="JmjC" evidence="2">
    <location>
        <begin position="47"/>
        <end position="207"/>
    </location>
</feature>
<protein>
    <submittedName>
        <fullName evidence="3">Glr1108 protein</fullName>
    </submittedName>
</protein>